<dbReference type="EMBL" id="BGPR01002369">
    <property type="protein sequence ID" value="GBM72304.1"/>
    <property type="molecule type" value="Genomic_DNA"/>
</dbReference>
<reference evidence="2 3" key="1">
    <citation type="journal article" date="2019" name="Sci. Rep.">
        <title>Orb-weaving spider Araneus ventricosus genome elucidates the spidroin gene catalogue.</title>
        <authorList>
            <person name="Kono N."/>
            <person name="Nakamura H."/>
            <person name="Ohtoshi R."/>
            <person name="Moran D.A.P."/>
            <person name="Shinohara A."/>
            <person name="Yoshida Y."/>
            <person name="Fujiwara M."/>
            <person name="Mori M."/>
            <person name="Tomita M."/>
            <person name="Arakawa K."/>
        </authorList>
    </citation>
    <scope>NUCLEOTIDE SEQUENCE [LARGE SCALE GENOMIC DNA]</scope>
</reference>
<evidence type="ECO:0000313" key="3">
    <source>
        <dbReference type="Proteomes" id="UP000499080"/>
    </source>
</evidence>
<dbReference type="Proteomes" id="UP000499080">
    <property type="component" value="Unassembled WGS sequence"/>
</dbReference>
<evidence type="ECO:0000313" key="2">
    <source>
        <dbReference type="EMBL" id="GBM72304.1"/>
    </source>
</evidence>
<feature type="chain" id="PRO_5021218326" description="Secreted protein" evidence="1">
    <location>
        <begin position="24"/>
        <end position="83"/>
    </location>
</feature>
<sequence length="83" mass="9161">MRPGTFLIPVLLGLRWPSGKVSALGPEGSRLETRFHGRSVVYGACYTLNHAKGANHLPVDVVPITHVHCLTHFRVHKDARVVI</sequence>
<comment type="caution">
    <text evidence="2">The sequence shown here is derived from an EMBL/GenBank/DDBJ whole genome shotgun (WGS) entry which is preliminary data.</text>
</comment>
<name>A0A4Y2I433_ARAVE</name>
<accession>A0A4Y2I433</accession>
<keyword evidence="3" id="KW-1185">Reference proteome</keyword>
<proteinExistence type="predicted"/>
<evidence type="ECO:0000256" key="1">
    <source>
        <dbReference type="SAM" id="SignalP"/>
    </source>
</evidence>
<keyword evidence="1" id="KW-0732">Signal</keyword>
<protein>
    <recommendedName>
        <fullName evidence="4">Secreted protein</fullName>
    </recommendedName>
</protein>
<dbReference type="AlphaFoldDB" id="A0A4Y2I433"/>
<feature type="signal peptide" evidence="1">
    <location>
        <begin position="1"/>
        <end position="23"/>
    </location>
</feature>
<evidence type="ECO:0008006" key="4">
    <source>
        <dbReference type="Google" id="ProtNLM"/>
    </source>
</evidence>
<gene>
    <name evidence="2" type="ORF">AVEN_81899_1</name>
</gene>
<organism evidence="2 3">
    <name type="scientific">Araneus ventricosus</name>
    <name type="common">Orbweaver spider</name>
    <name type="synonym">Epeira ventricosa</name>
    <dbReference type="NCBI Taxonomy" id="182803"/>
    <lineage>
        <taxon>Eukaryota</taxon>
        <taxon>Metazoa</taxon>
        <taxon>Ecdysozoa</taxon>
        <taxon>Arthropoda</taxon>
        <taxon>Chelicerata</taxon>
        <taxon>Arachnida</taxon>
        <taxon>Araneae</taxon>
        <taxon>Araneomorphae</taxon>
        <taxon>Entelegynae</taxon>
        <taxon>Araneoidea</taxon>
        <taxon>Araneidae</taxon>
        <taxon>Araneus</taxon>
    </lineage>
</organism>